<proteinExistence type="predicted"/>
<accession>A0A9X3UJK3</accession>
<feature type="chain" id="PRO_5040840408" evidence="1">
    <location>
        <begin position="23"/>
        <end position="160"/>
    </location>
</feature>
<keyword evidence="1" id="KW-0732">Signal</keyword>
<evidence type="ECO:0000256" key="1">
    <source>
        <dbReference type="SAM" id="SignalP"/>
    </source>
</evidence>
<dbReference type="AlphaFoldDB" id="A0A9X3UJK3"/>
<dbReference type="Proteomes" id="UP001151234">
    <property type="component" value="Unassembled WGS sequence"/>
</dbReference>
<comment type="caution">
    <text evidence="2">The sequence shown here is derived from an EMBL/GenBank/DDBJ whole genome shotgun (WGS) entry which is preliminary data.</text>
</comment>
<organism evidence="2 3">
    <name type="scientific">Hoeflea prorocentri</name>
    <dbReference type="NCBI Taxonomy" id="1922333"/>
    <lineage>
        <taxon>Bacteria</taxon>
        <taxon>Pseudomonadati</taxon>
        <taxon>Pseudomonadota</taxon>
        <taxon>Alphaproteobacteria</taxon>
        <taxon>Hyphomicrobiales</taxon>
        <taxon>Rhizobiaceae</taxon>
        <taxon>Hoeflea</taxon>
    </lineage>
</organism>
<sequence>MKRFAIAAAGLACLAFAQPVVAADNEMQPSFLFVQEASAGTYDGKTLTLADPSPTITAFADRPNRVVKDIRLSHFVDVWTQGADSFKDDPPNAALIAEGLETIIVELHNPRSSDAGLRYDISVLSGDLPSEMTGVTLVIDDNESWCDFGIGCWSEMSIGL</sequence>
<gene>
    <name evidence="2" type="ORF">OQ273_13390</name>
</gene>
<evidence type="ECO:0000313" key="2">
    <source>
        <dbReference type="EMBL" id="MDA5399572.1"/>
    </source>
</evidence>
<reference evidence="2" key="1">
    <citation type="submission" date="2022-11" db="EMBL/GenBank/DDBJ databases">
        <title>Draft genome sequence of Hoeflea poritis E7-10 and Hoeflea prorocentri PM5-8, separated from scleractinian coral Porites lutea and marine dinoflagellate.</title>
        <authorList>
            <person name="Zhang G."/>
            <person name="Wei Q."/>
            <person name="Cai L."/>
        </authorList>
    </citation>
    <scope>NUCLEOTIDE SEQUENCE</scope>
    <source>
        <strain evidence="2">PM5-8</strain>
    </source>
</reference>
<protein>
    <submittedName>
        <fullName evidence="2">Uncharacterized protein</fullName>
    </submittedName>
</protein>
<dbReference type="EMBL" id="JAPJZI010000001">
    <property type="protein sequence ID" value="MDA5399572.1"/>
    <property type="molecule type" value="Genomic_DNA"/>
</dbReference>
<evidence type="ECO:0000313" key="3">
    <source>
        <dbReference type="Proteomes" id="UP001151234"/>
    </source>
</evidence>
<keyword evidence="3" id="KW-1185">Reference proteome</keyword>
<name>A0A9X3UJK3_9HYPH</name>
<dbReference type="RefSeq" id="WP_267990999.1">
    <property type="nucleotide sequence ID" value="NZ_JAPJZI010000001.1"/>
</dbReference>
<feature type="signal peptide" evidence="1">
    <location>
        <begin position="1"/>
        <end position="22"/>
    </location>
</feature>